<evidence type="ECO:0000313" key="4">
    <source>
        <dbReference type="EMBL" id="KPJ69967.1"/>
    </source>
</evidence>
<proteinExistence type="predicted"/>
<dbReference type="PANTHER" id="PTHR24104:SF25">
    <property type="entry name" value="PROTEIN LIN-41"/>
    <property type="match status" value="1"/>
</dbReference>
<dbReference type="InterPro" id="IPR001258">
    <property type="entry name" value="NHL_repeat"/>
</dbReference>
<feature type="signal peptide" evidence="3">
    <location>
        <begin position="1"/>
        <end position="20"/>
    </location>
</feature>
<dbReference type="GO" id="GO:0043161">
    <property type="term" value="P:proteasome-mediated ubiquitin-dependent protein catabolic process"/>
    <property type="evidence" value="ECO:0007669"/>
    <property type="project" value="TreeGrafter"/>
</dbReference>
<name>A0A0S7Y6A6_UNCSA</name>
<evidence type="ECO:0000256" key="1">
    <source>
        <dbReference type="ARBA" id="ARBA00022737"/>
    </source>
</evidence>
<dbReference type="GO" id="GO:0061630">
    <property type="term" value="F:ubiquitin protein ligase activity"/>
    <property type="evidence" value="ECO:0007669"/>
    <property type="project" value="TreeGrafter"/>
</dbReference>
<evidence type="ECO:0008006" key="6">
    <source>
        <dbReference type="Google" id="ProtNLM"/>
    </source>
</evidence>
<dbReference type="Pfam" id="PF17170">
    <property type="entry name" value="DUF5128"/>
    <property type="match status" value="1"/>
</dbReference>
<protein>
    <recommendedName>
        <fullName evidence="6">6-bladed beta-propeller</fullName>
    </recommendedName>
</protein>
<reference evidence="4 5" key="1">
    <citation type="journal article" date="2015" name="Microbiome">
        <title>Genomic resolution of linkages in carbon, nitrogen, and sulfur cycling among widespread estuary sediment bacteria.</title>
        <authorList>
            <person name="Baker B.J."/>
            <person name="Lazar C.S."/>
            <person name="Teske A.P."/>
            <person name="Dick G.J."/>
        </authorList>
    </citation>
    <scope>NUCLEOTIDE SEQUENCE [LARGE SCALE GENOMIC DNA]</scope>
    <source>
        <strain evidence="4">DG_54_3</strain>
    </source>
</reference>
<dbReference type="EMBL" id="LIZX01000010">
    <property type="protein sequence ID" value="KPJ69967.1"/>
    <property type="molecule type" value="Genomic_DNA"/>
</dbReference>
<dbReference type="PROSITE" id="PS51125">
    <property type="entry name" value="NHL"/>
    <property type="match status" value="1"/>
</dbReference>
<dbReference type="GO" id="GO:0008270">
    <property type="term" value="F:zinc ion binding"/>
    <property type="evidence" value="ECO:0007669"/>
    <property type="project" value="UniProtKB-KW"/>
</dbReference>
<organism evidence="4 5">
    <name type="scientific">candidate division WOR-1 bacterium DG_54_3</name>
    <dbReference type="NCBI Taxonomy" id="1703775"/>
    <lineage>
        <taxon>Bacteria</taxon>
        <taxon>Bacillati</taxon>
        <taxon>Saganbacteria</taxon>
    </lineage>
</organism>
<keyword evidence="1" id="KW-0677">Repeat</keyword>
<dbReference type="GO" id="GO:0000209">
    <property type="term" value="P:protein polyubiquitination"/>
    <property type="evidence" value="ECO:0007669"/>
    <property type="project" value="TreeGrafter"/>
</dbReference>
<evidence type="ECO:0000256" key="3">
    <source>
        <dbReference type="SAM" id="SignalP"/>
    </source>
</evidence>
<dbReference type="InterPro" id="IPR011042">
    <property type="entry name" value="6-blade_b-propeller_TolB-like"/>
</dbReference>
<evidence type="ECO:0000256" key="2">
    <source>
        <dbReference type="PROSITE-ProRule" id="PRU00504"/>
    </source>
</evidence>
<keyword evidence="3" id="KW-0732">Signal</keyword>
<feature type="repeat" description="NHL" evidence="2">
    <location>
        <begin position="104"/>
        <end position="147"/>
    </location>
</feature>
<gene>
    <name evidence="4" type="ORF">AMJ44_01405</name>
</gene>
<accession>A0A0S7Y6A6</accession>
<dbReference type="Proteomes" id="UP000051861">
    <property type="component" value="Unassembled WGS sequence"/>
</dbReference>
<feature type="chain" id="PRO_5006640433" description="6-bladed beta-propeller" evidence="3">
    <location>
        <begin position="21"/>
        <end position="386"/>
    </location>
</feature>
<comment type="caution">
    <text evidence="4">The sequence shown here is derived from an EMBL/GenBank/DDBJ whole genome shotgun (WGS) entry which is preliminary data.</text>
</comment>
<dbReference type="AlphaFoldDB" id="A0A0S7Y6A6"/>
<dbReference type="PATRIC" id="fig|1703775.3.peg.754"/>
<dbReference type="Gene3D" id="2.120.10.30">
    <property type="entry name" value="TolB, C-terminal domain"/>
    <property type="match status" value="1"/>
</dbReference>
<evidence type="ECO:0000313" key="5">
    <source>
        <dbReference type="Proteomes" id="UP000051861"/>
    </source>
</evidence>
<sequence length="386" mass="44798">MKKGLLCFVIAAICMWSAWCKEPESAAKVDVIDGIEYVHNTETPIHPDKTVAFEEELSIGSEDEEGNIVLYRPSWHVVDEKEFVYICDIQDLQIKVFDLEGHLVRTIGQKGSGPGELQNIGKIALVPDGRLLVLDWEAHRISLFGTDGNFINSHKYLNWSYDVFLTTDSTYARDERIFGPKTQLFVKSCDFSGSELFSYGKFEPHHSQEIKEAGRWFSVSLPFDVHSIFAGDQKNTWLYHCLNDKYLIEVYDQNGKLFRKIDRPYNPLPVRSEDKRKYLEGFSNVSERDLVLIEKNVEMPSARTVTDRMVVDDLGNLWVETNEEKEEQGHIFTAYDIFNEDGFYEAKVWLDISLGLIRKGKIYTREADKETGYRMYKRYRITWSDQ</sequence>
<dbReference type="InterPro" id="IPR050952">
    <property type="entry name" value="TRIM-NHL_E3_ligases"/>
</dbReference>
<dbReference type="PANTHER" id="PTHR24104">
    <property type="entry name" value="E3 UBIQUITIN-PROTEIN LIGASE NHLRC1-RELATED"/>
    <property type="match status" value="1"/>
</dbReference>
<dbReference type="SUPFAM" id="SSF63829">
    <property type="entry name" value="Calcium-dependent phosphotriesterase"/>
    <property type="match status" value="1"/>
</dbReference>